<sequence>MVQTIRLATAVVVACATLVLSGCGGAHHADPGPLSVVISPPLPLAVQEVSNPLRGQYEDLLMPLFPQGNSAQRRYPAWPSSYDASLRVSWRQLQPADPGTLPPDAPDDRRFDFSVIDDALAKLAGRNMRLTLRVVAYNSCCDTTYANNTNIAMPDWVRALPGASVSLTGPQRYWWTPGVAQVVPNWNDPGYLNAFGQLLAALGRRYDGDERLSVFEFSGYGDFSENHIAYLRDKLGAPGPSPEDSVAKLGYYSQFRDQSITKAAIAQLVSANVNAFPHTQLVTTALNPEIVRQLLADDVTKKVSEPVGIRSDCLGVYAPLPTWAEADGSYYVRTKDPLVGQLKDRLASALVITEWCQLPDGTDPRSYYDKGLRDVVRYHVSMTSSYNFPAVDSNTAMDPALFLLWAQANVAAGYRYSVEAKPGSPSVRDGVPTLSVVWTNYGSAAATENWVPGYRLVDFSGNVVRALPASVPLKTLAQGQSGDKSGTEPAPASYTDSVSVDVTGLAPGHYTLSAAVDWQQHKPGATHVVNYPPMRLARAGRDGNGWYPVATLDVSRDTLTSATR</sequence>
<reference evidence="2 3" key="1">
    <citation type="submission" date="2014-04" db="EMBL/GenBank/DDBJ databases">
        <title>The Genome Sequence of Mycobacterium tuberculosis TKK-01-0051.</title>
        <authorList>
            <consortium name="The Broad Institute Genomics Platform"/>
            <consortium name="The Broad Institute Genome Sequencing Center for Infectious Disease"/>
            <person name="Earl A.M."/>
            <person name="Cohen K."/>
            <person name="Pym A."/>
            <person name="Bishai W."/>
            <person name="Maharaj K."/>
            <person name="Desjardins C."/>
            <person name="Abeel T."/>
            <person name="Young S."/>
            <person name="Zeng Q."/>
            <person name="Gargeya S."/>
            <person name="Abouelleil A."/>
            <person name="Alvarado L."/>
            <person name="Chapman S.B."/>
            <person name="Gainer-Dewar J."/>
            <person name="Goldberg J."/>
            <person name="Griggs A."/>
            <person name="Gujja S."/>
            <person name="Hansen M."/>
            <person name="Howarth C."/>
            <person name="Imamovic A."/>
            <person name="Larimer J."/>
            <person name="Murphy C."/>
            <person name="Naylor J."/>
            <person name="Pearson M."/>
            <person name="Poon T.W."/>
            <person name="Priest M."/>
            <person name="Roberts A."/>
            <person name="Saif S."/>
            <person name="Shea T."/>
            <person name="Sykes S."/>
            <person name="Wortman J."/>
            <person name="Nusbaum C."/>
            <person name="Birren B."/>
        </authorList>
    </citation>
    <scope>NUCLEOTIDE SEQUENCE [LARGE SCALE GENOMIC DNA]</scope>
    <source>
        <strain evidence="2 3">TKK-01-0051</strain>
    </source>
</reference>
<dbReference type="InterPro" id="IPR017853">
    <property type="entry name" value="GH"/>
</dbReference>
<keyword evidence="1" id="KW-0732">Signal</keyword>
<accession>A0A051TQM8</accession>
<proteinExistence type="predicted"/>
<dbReference type="RefSeq" id="WP_234009985.1">
    <property type="nucleotide sequence ID" value="NZ_KK328284.1"/>
</dbReference>
<evidence type="ECO:0008006" key="4">
    <source>
        <dbReference type="Google" id="ProtNLM"/>
    </source>
</evidence>
<name>A0A051TQM8_9MYCO</name>
<dbReference type="PROSITE" id="PS51257">
    <property type="entry name" value="PROKAR_LIPOPROTEIN"/>
    <property type="match status" value="1"/>
</dbReference>
<protein>
    <recommendedName>
        <fullName evidence="4">DUF4832 domain-containing protein</fullName>
    </recommendedName>
</protein>
<comment type="caution">
    <text evidence="2">The sequence shown here is derived from an EMBL/GenBank/DDBJ whole genome shotgun (WGS) entry which is preliminary data.</text>
</comment>
<gene>
    <name evidence="2" type="ORF">K875_04810</name>
</gene>
<dbReference type="SUPFAM" id="SSF51445">
    <property type="entry name" value="(Trans)glycosidases"/>
    <property type="match status" value="1"/>
</dbReference>
<dbReference type="Gene3D" id="3.20.20.80">
    <property type="entry name" value="Glycosidases"/>
    <property type="match status" value="1"/>
</dbReference>
<dbReference type="EMBL" id="JLXW01000011">
    <property type="protein sequence ID" value="KBZ59252.1"/>
    <property type="molecule type" value="Genomic_DNA"/>
</dbReference>
<evidence type="ECO:0000313" key="3">
    <source>
        <dbReference type="Proteomes" id="UP000025947"/>
    </source>
</evidence>
<dbReference type="AlphaFoldDB" id="A0A051TQM8"/>
<dbReference type="HOGENOM" id="CLU_034728_0_0_11"/>
<evidence type="ECO:0000313" key="2">
    <source>
        <dbReference type="EMBL" id="KBZ59252.1"/>
    </source>
</evidence>
<organism evidence="2 3">
    <name type="scientific">Mycobacterium [tuberculosis] TKK-01-0051</name>
    <dbReference type="NCBI Taxonomy" id="1324261"/>
    <lineage>
        <taxon>Bacteria</taxon>
        <taxon>Bacillati</taxon>
        <taxon>Actinomycetota</taxon>
        <taxon>Actinomycetes</taxon>
        <taxon>Mycobacteriales</taxon>
        <taxon>Mycobacteriaceae</taxon>
        <taxon>Mycobacterium</taxon>
        <taxon>Mycobacterium avium complex (MAC)</taxon>
    </lineage>
</organism>
<keyword evidence="3" id="KW-1185">Reference proteome</keyword>
<evidence type="ECO:0000256" key="1">
    <source>
        <dbReference type="SAM" id="SignalP"/>
    </source>
</evidence>
<dbReference type="PATRIC" id="fig|1324261.3.peg.4851"/>
<feature type="chain" id="PRO_5039366396" description="DUF4832 domain-containing protein" evidence="1">
    <location>
        <begin position="29"/>
        <end position="564"/>
    </location>
</feature>
<dbReference type="Proteomes" id="UP000025947">
    <property type="component" value="Unassembled WGS sequence"/>
</dbReference>
<feature type="signal peptide" evidence="1">
    <location>
        <begin position="1"/>
        <end position="28"/>
    </location>
</feature>